<dbReference type="PANTHER" id="PTHR43545:SF4">
    <property type="entry name" value="IRON-SULFUR PROTEIN"/>
    <property type="match status" value="1"/>
</dbReference>
<keyword evidence="2" id="KW-0004">4Fe-4S</keyword>
<name>A0A936K5M8_9BACT</name>
<evidence type="ECO:0000256" key="5">
    <source>
        <dbReference type="ARBA" id="ARBA00023004"/>
    </source>
</evidence>
<evidence type="ECO:0000256" key="3">
    <source>
        <dbReference type="ARBA" id="ARBA00022723"/>
    </source>
</evidence>
<dbReference type="AlphaFoldDB" id="A0A936K5M8"/>
<proteinExistence type="predicted"/>
<keyword evidence="4" id="KW-0677">Repeat</keyword>
<accession>A0A936K5M8</accession>
<reference evidence="8 9" key="1">
    <citation type="submission" date="2020-10" db="EMBL/GenBank/DDBJ databases">
        <title>Connecting structure to function with the recovery of over 1000 high-quality activated sludge metagenome-assembled genomes encoding full-length rRNA genes using long-read sequencing.</title>
        <authorList>
            <person name="Singleton C.M."/>
            <person name="Petriglieri F."/>
            <person name="Kristensen J.M."/>
            <person name="Kirkegaard R.H."/>
            <person name="Michaelsen T.Y."/>
            <person name="Andersen M.H."/>
            <person name="Karst S.M."/>
            <person name="Dueholm M.S."/>
            <person name="Nielsen P.H."/>
            <person name="Albertsen M."/>
        </authorList>
    </citation>
    <scope>NUCLEOTIDE SEQUENCE [LARGE SCALE GENOMIC DNA]</scope>
    <source>
        <strain evidence="8">OdNE_18-Q3-R46-58_MAXAC.008</strain>
    </source>
</reference>
<dbReference type="GO" id="GO:0051539">
    <property type="term" value="F:4 iron, 4 sulfur cluster binding"/>
    <property type="evidence" value="ECO:0007669"/>
    <property type="project" value="UniProtKB-KW"/>
</dbReference>
<dbReference type="InterPro" id="IPR017896">
    <property type="entry name" value="4Fe4S_Fe-S-bd"/>
</dbReference>
<feature type="domain" description="4Fe-4S ferredoxin-type" evidence="7">
    <location>
        <begin position="81"/>
        <end position="110"/>
    </location>
</feature>
<evidence type="ECO:0000313" key="9">
    <source>
        <dbReference type="Proteomes" id="UP000709959"/>
    </source>
</evidence>
<dbReference type="InterPro" id="IPR017900">
    <property type="entry name" value="4Fe4S_Fe_S_CS"/>
</dbReference>
<dbReference type="InterPro" id="IPR051555">
    <property type="entry name" value="FDH_Electron_Transfer_Unit"/>
</dbReference>
<dbReference type="PANTHER" id="PTHR43545">
    <property type="entry name" value="FORMATE DEHYDROGENASE, NITRATE-INDUCIBLE, IRON-SULFUR SUBUNIT"/>
    <property type="match status" value="1"/>
</dbReference>
<comment type="subcellular location">
    <subcellularLocation>
        <location evidence="1">Cell envelope</location>
    </subcellularLocation>
</comment>
<dbReference type="Proteomes" id="UP000709959">
    <property type="component" value="Unassembled WGS sequence"/>
</dbReference>
<dbReference type="GO" id="GO:0046872">
    <property type="term" value="F:metal ion binding"/>
    <property type="evidence" value="ECO:0007669"/>
    <property type="project" value="UniProtKB-KW"/>
</dbReference>
<dbReference type="CDD" id="cd10561">
    <property type="entry name" value="HybA_like"/>
    <property type="match status" value="1"/>
</dbReference>
<evidence type="ECO:0000256" key="1">
    <source>
        <dbReference type="ARBA" id="ARBA00004196"/>
    </source>
</evidence>
<evidence type="ECO:0000256" key="4">
    <source>
        <dbReference type="ARBA" id="ARBA00022737"/>
    </source>
</evidence>
<evidence type="ECO:0000259" key="7">
    <source>
        <dbReference type="PROSITE" id="PS51379"/>
    </source>
</evidence>
<dbReference type="Gene3D" id="3.30.70.20">
    <property type="match status" value="2"/>
</dbReference>
<dbReference type="PROSITE" id="PS00198">
    <property type="entry name" value="4FE4S_FER_1"/>
    <property type="match status" value="1"/>
</dbReference>
<feature type="domain" description="4Fe-4S ferredoxin-type" evidence="7">
    <location>
        <begin position="5"/>
        <end position="35"/>
    </location>
</feature>
<dbReference type="EMBL" id="JADKCH010000003">
    <property type="protein sequence ID" value="MBK8572136.1"/>
    <property type="molecule type" value="Genomic_DNA"/>
</dbReference>
<dbReference type="SUPFAM" id="SSF54862">
    <property type="entry name" value="4Fe-4S ferredoxins"/>
    <property type="match status" value="1"/>
</dbReference>
<keyword evidence="6" id="KW-0411">Iron-sulfur</keyword>
<sequence length="257" mass="28171">MANKKAMLIDVSLCVGCNACQTGCKEENGLPPNEEKHLSLTAFTALTKHNDLYVRRMCQHCDVPTCVSVCPVGALTKSAAGPVSYDGEKCIGCRYCLQACPFHVPKYEWSSTKPSIRKCKFCPDRIARGLQPACAEACPTGATIFGDRDELLIEAARRIQAEPGKYVTRIYGEHDVGGTSMLYLSPVPFEQLGFDSRLGKIPMPMLTMSALSKVPNVLSVGGVLLAGIWWITNRRTEVQAHESSLRNEKTLPSEDEE</sequence>
<dbReference type="PROSITE" id="PS51379">
    <property type="entry name" value="4FE4S_FER_2"/>
    <property type="match status" value="2"/>
</dbReference>
<evidence type="ECO:0000256" key="2">
    <source>
        <dbReference type="ARBA" id="ARBA00022485"/>
    </source>
</evidence>
<evidence type="ECO:0000256" key="6">
    <source>
        <dbReference type="ARBA" id="ARBA00023014"/>
    </source>
</evidence>
<evidence type="ECO:0000313" key="8">
    <source>
        <dbReference type="EMBL" id="MBK8572136.1"/>
    </source>
</evidence>
<protein>
    <submittedName>
        <fullName evidence="8">4Fe-4S dicluster domain-containing protein</fullName>
    </submittedName>
</protein>
<keyword evidence="5" id="KW-0408">Iron</keyword>
<organism evidence="8 9">
    <name type="scientific">Candidatus Geothrix odensensis</name>
    <dbReference type="NCBI Taxonomy" id="2954440"/>
    <lineage>
        <taxon>Bacteria</taxon>
        <taxon>Pseudomonadati</taxon>
        <taxon>Acidobacteriota</taxon>
        <taxon>Holophagae</taxon>
        <taxon>Holophagales</taxon>
        <taxon>Holophagaceae</taxon>
        <taxon>Geothrix</taxon>
    </lineage>
</organism>
<comment type="caution">
    <text evidence="8">The sequence shown here is derived from an EMBL/GenBank/DDBJ whole genome shotgun (WGS) entry which is preliminary data.</text>
</comment>
<dbReference type="Pfam" id="PF13247">
    <property type="entry name" value="Fer4_11"/>
    <property type="match status" value="1"/>
</dbReference>
<dbReference type="GO" id="GO:0030313">
    <property type="term" value="C:cell envelope"/>
    <property type="evidence" value="ECO:0007669"/>
    <property type="project" value="UniProtKB-SubCell"/>
</dbReference>
<keyword evidence="3" id="KW-0479">Metal-binding</keyword>
<gene>
    <name evidence="8" type="ORF">IPN91_05700</name>
</gene>